<dbReference type="Proteomes" id="UP000820977">
    <property type="component" value="Unassembled WGS sequence"/>
</dbReference>
<organism evidence="1 2">
    <name type="scientific">Xylanibacter caecicola</name>
    <dbReference type="NCBI Taxonomy" id="2736294"/>
    <lineage>
        <taxon>Bacteria</taxon>
        <taxon>Pseudomonadati</taxon>
        <taxon>Bacteroidota</taxon>
        <taxon>Bacteroidia</taxon>
        <taxon>Bacteroidales</taxon>
        <taxon>Prevotellaceae</taxon>
        <taxon>Xylanibacter</taxon>
    </lineage>
</organism>
<keyword evidence="2" id="KW-1185">Reference proteome</keyword>
<proteinExistence type="predicted"/>
<reference evidence="1 2" key="1">
    <citation type="submission" date="2020-05" db="EMBL/GenBank/DDBJ databases">
        <title>Distinct polysaccharide utilization as determinants for interspecies competition between intestinal Prevotella spp.</title>
        <authorList>
            <person name="Galvez E.J.C."/>
            <person name="Iljazovic A."/>
            <person name="Strowig T."/>
        </authorList>
    </citation>
    <scope>NUCLEOTIDE SEQUENCE [LARGE SCALE GENOMIC DNA]</scope>
    <source>
        <strain evidence="1 2">PCHR</strain>
    </source>
</reference>
<protein>
    <submittedName>
        <fullName evidence="1">Uncharacterized protein</fullName>
    </submittedName>
</protein>
<gene>
    <name evidence="1" type="ORF">HPS54_03620</name>
</gene>
<sequence length="93" mass="11366">MKKYSQQRFILDEQRICDNDVWEYIKSILLTKSNKWRYENECRFIFDGLKNKDLIIWYDHNDNPVIKLSNESIINCVYWGARVSSRNEKMIKI</sequence>
<dbReference type="EMBL" id="JABKKJ010000004">
    <property type="protein sequence ID" value="NPE24612.1"/>
    <property type="molecule type" value="Genomic_DNA"/>
</dbReference>
<name>A0ABX2AZL9_9BACT</name>
<comment type="caution">
    <text evidence="1">The sequence shown here is derived from an EMBL/GenBank/DDBJ whole genome shotgun (WGS) entry which is preliminary data.</text>
</comment>
<evidence type="ECO:0000313" key="2">
    <source>
        <dbReference type="Proteomes" id="UP000820977"/>
    </source>
</evidence>
<accession>A0ABX2AZL9</accession>
<evidence type="ECO:0000313" key="1">
    <source>
        <dbReference type="EMBL" id="NPE24612.1"/>
    </source>
</evidence>
<dbReference type="RefSeq" id="WP_172344111.1">
    <property type="nucleotide sequence ID" value="NZ_CATJFF010000070.1"/>
</dbReference>